<organism evidence="2 4">
    <name type="scientific">Duganella violaceipulchra</name>
    <dbReference type="NCBI Taxonomy" id="2849652"/>
    <lineage>
        <taxon>Bacteria</taxon>
        <taxon>Pseudomonadati</taxon>
        <taxon>Pseudomonadota</taxon>
        <taxon>Betaproteobacteria</taxon>
        <taxon>Burkholderiales</taxon>
        <taxon>Oxalobacteraceae</taxon>
        <taxon>Telluria group</taxon>
        <taxon>Duganella</taxon>
    </lineage>
</organism>
<evidence type="ECO:0000313" key="2">
    <source>
        <dbReference type="EMBL" id="MBV6320918.1"/>
    </source>
</evidence>
<gene>
    <name evidence="2" type="ORF">KVP70_08215</name>
    <name evidence="3" type="ORF">L1274_002078</name>
</gene>
<dbReference type="InterPro" id="IPR040818">
    <property type="entry name" value="Tsi6"/>
</dbReference>
<feature type="domain" description="Tsi6" evidence="1">
    <location>
        <begin position="3"/>
        <end position="83"/>
    </location>
</feature>
<evidence type="ECO:0000313" key="5">
    <source>
        <dbReference type="Proteomes" id="UP001162889"/>
    </source>
</evidence>
<sequence length="91" mass="10025">MSAIETVTKALELARARLNTAPNFEIFSSAVTQLEYVLAVLNGNERDKSRLKNIIVGHFAVREFEESDPEFAEALMTVQALAAKMAKGLKV</sequence>
<reference evidence="2" key="1">
    <citation type="submission" date="2021-07" db="EMBL/GenBank/DDBJ databases">
        <title>Characterization of violacein-producing bacteria and related species.</title>
        <authorList>
            <person name="Wilson H.S."/>
            <person name="De Leon M.E."/>
        </authorList>
    </citation>
    <scope>NUCLEOTIDE SEQUENCE</scope>
    <source>
        <strain evidence="2">HSC-15S17</strain>
    </source>
</reference>
<evidence type="ECO:0000313" key="4">
    <source>
        <dbReference type="Proteomes" id="UP001155901"/>
    </source>
</evidence>
<proteinExistence type="predicted"/>
<dbReference type="RefSeq" id="WP_217941634.1">
    <property type="nucleotide sequence ID" value="NZ_JAHTGR010000003.1"/>
</dbReference>
<reference evidence="3" key="2">
    <citation type="submission" date="2022-03" db="EMBL/GenBank/DDBJ databases">
        <title>Genome Encyclopedia of Bacteria and Archaea VI: Functional Genomics of Type Strains.</title>
        <authorList>
            <person name="Whitman W."/>
        </authorList>
    </citation>
    <scope>NUCLEOTIDE SEQUENCE</scope>
    <source>
        <strain evidence="3">HSC-15S17</strain>
    </source>
</reference>
<keyword evidence="5" id="KW-1185">Reference proteome</keyword>
<dbReference type="EMBL" id="JALJZU010000004">
    <property type="protein sequence ID" value="MCP2008370.1"/>
    <property type="molecule type" value="Genomic_DNA"/>
</dbReference>
<dbReference type="AlphaFoldDB" id="A0AA41HBW6"/>
<dbReference type="Proteomes" id="UP001155901">
    <property type="component" value="Unassembled WGS sequence"/>
</dbReference>
<comment type="caution">
    <text evidence="2">The sequence shown here is derived from an EMBL/GenBank/DDBJ whole genome shotgun (WGS) entry which is preliminary data.</text>
</comment>
<dbReference type="Pfam" id="PF18660">
    <property type="entry name" value="Tsi6"/>
    <property type="match status" value="1"/>
</dbReference>
<evidence type="ECO:0000313" key="3">
    <source>
        <dbReference type="EMBL" id="MCP2008370.1"/>
    </source>
</evidence>
<name>A0AA41HBW6_9BURK</name>
<evidence type="ECO:0000259" key="1">
    <source>
        <dbReference type="Pfam" id="PF18660"/>
    </source>
</evidence>
<accession>A0AA41HBW6</accession>
<dbReference type="Proteomes" id="UP001162889">
    <property type="component" value="Unassembled WGS sequence"/>
</dbReference>
<protein>
    <recommendedName>
        <fullName evidence="1">Tsi6 domain-containing protein</fullName>
    </recommendedName>
</protein>
<dbReference type="EMBL" id="JAHTGR010000003">
    <property type="protein sequence ID" value="MBV6320918.1"/>
    <property type="molecule type" value="Genomic_DNA"/>
</dbReference>